<sequence length="233" mass="24721">MSAGRPRAVAFDIIETVFPLEPLRVALSSWGLPAEALETWFATALRDAFALATVDDFAPFARVLKDALEHILAIHGLDVTDDRRSALFRQMAGLPCRPDAMQAFRLLHAQGVPIVALSNGAAETTRAMLTGAGLAACVHHVVSVDDVRLSKPRREVYWHAARVADVAPADLALVAVHPWDINGAKAAGLVTGYVSLGRPFSDVMRAPDVVGEGLRDVVHALLSLEPGSPAAGG</sequence>
<accession>A0ABT3ZGX8</accession>
<dbReference type="RefSeq" id="WP_267844898.1">
    <property type="nucleotide sequence ID" value="NZ_JAPMXC010000001.1"/>
</dbReference>
<dbReference type="PANTHER" id="PTHR43316">
    <property type="entry name" value="HYDROLASE, HALOACID DELAHOGENASE-RELATED"/>
    <property type="match status" value="1"/>
</dbReference>
<dbReference type="Gene3D" id="3.40.50.1000">
    <property type="entry name" value="HAD superfamily/HAD-like"/>
    <property type="match status" value="1"/>
</dbReference>
<evidence type="ECO:0000313" key="2">
    <source>
        <dbReference type="EMBL" id="MCY0385779.1"/>
    </source>
</evidence>
<comment type="caution">
    <text evidence="2">The sequence shown here is derived from an EMBL/GenBank/DDBJ whole genome shotgun (WGS) entry which is preliminary data.</text>
</comment>
<dbReference type="SFLD" id="SFLDS00003">
    <property type="entry name" value="Haloacid_Dehalogenase"/>
    <property type="match status" value="1"/>
</dbReference>
<dbReference type="Gene3D" id="1.10.150.240">
    <property type="entry name" value="Putative phosphatase, domain 2"/>
    <property type="match status" value="1"/>
</dbReference>
<proteinExistence type="predicted"/>
<dbReference type="EMBL" id="JAPMXC010000001">
    <property type="protein sequence ID" value="MCY0385779.1"/>
    <property type="molecule type" value="Genomic_DNA"/>
</dbReference>
<dbReference type="InterPro" id="IPR023214">
    <property type="entry name" value="HAD_sf"/>
</dbReference>
<dbReference type="SFLD" id="SFLDG01129">
    <property type="entry name" value="C1.5:_HAD__Beta-PGM__Phosphata"/>
    <property type="match status" value="1"/>
</dbReference>
<dbReference type="InterPro" id="IPR051540">
    <property type="entry name" value="S-2-haloacid_dehalogenase"/>
</dbReference>
<organism evidence="2 3">
    <name type="scientific">Robbsia betulipollinis</name>
    <dbReference type="NCBI Taxonomy" id="2981849"/>
    <lineage>
        <taxon>Bacteria</taxon>
        <taxon>Pseudomonadati</taxon>
        <taxon>Pseudomonadota</taxon>
        <taxon>Betaproteobacteria</taxon>
        <taxon>Burkholderiales</taxon>
        <taxon>Burkholderiaceae</taxon>
        <taxon>Robbsia</taxon>
    </lineage>
</organism>
<protein>
    <submittedName>
        <fullName evidence="2">HAD family hydrolase</fullName>
    </submittedName>
</protein>
<dbReference type="GO" id="GO:0016787">
    <property type="term" value="F:hydrolase activity"/>
    <property type="evidence" value="ECO:0007669"/>
    <property type="project" value="UniProtKB-KW"/>
</dbReference>
<dbReference type="SUPFAM" id="SSF56784">
    <property type="entry name" value="HAD-like"/>
    <property type="match status" value="1"/>
</dbReference>
<dbReference type="Pfam" id="PF00702">
    <property type="entry name" value="Hydrolase"/>
    <property type="match status" value="1"/>
</dbReference>
<dbReference type="InterPro" id="IPR036412">
    <property type="entry name" value="HAD-like_sf"/>
</dbReference>
<dbReference type="PANTHER" id="PTHR43316:SF3">
    <property type="entry name" value="HALOACID DEHALOGENASE, TYPE II (AFU_ORTHOLOGUE AFUA_2G07750)-RELATED"/>
    <property type="match status" value="1"/>
</dbReference>
<dbReference type="InterPro" id="IPR006439">
    <property type="entry name" value="HAD-SF_hydro_IA"/>
</dbReference>
<keyword evidence="3" id="KW-1185">Reference proteome</keyword>
<dbReference type="Proteomes" id="UP001082899">
    <property type="component" value="Unassembled WGS sequence"/>
</dbReference>
<dbReference type="PRINTS" id="PR00413">
    <property type="entry name" value="HADHALOGNASE"/>
</dbReference>
<name>A0ABT3ZGX8_9BURK</name>
<evidence type="ECO:0000256" key="1">
    <source>
        <dbReference type="ARBA" id="ARBA00022801"/>
    </source>
</evidence>
<reference evidence="2" key="1">
    <citation type="submission" date="2022-11" db="EMBL/GenBank/DDBJ databases">
        <title>Robbsia betulipollinis sp. nov., isolated from pollen of birch (Betula pendula).</title>
        <authorList>
            <person name="Shi H."/>
            <person name="Ambika Manirajan B."/>
            <person name="Ratering S."/>
            <person name="Geissler-Plaum R."/>
            <person name="Schnell S."/>
        </authorList>
    </citation>
    <scope>NUCLEOTIDE SEQUENCE</scope>
    <source>
        <strain evidence="2">Bb-Pol-6</strain>
    </source>
</reference>
<evidence type="ECO:0000313" key="3">
    <source>
        <dbReference type="Proteomes" id="UP001082899"/>
    </source>
</evidence>
<keyword evidence="1 2" id="KW-0378">Hydrolase</keyword>
<gene>
    <name evidence="2" type="ORF">OVY01_00685</name>
</gene>
<dbReference type="InterPro" id="IPR023198">
    <property type="entry name" value="PGP-like_dom2"/>
</dbReference>